<dbReference type="EMBL" id="HBGJ01026326">
    <property type="protein sequence ID" value="CAD9258439.1"/>
    <property type="molecule type" value="Transcribed_RNA"/>
</dbReference>
<sequence>MGVGGALGLTLLTVLVVLLLGVAPRRRSKDAASATAVTTPAATAAKDSGGGGGATVKLASLDAKAVPEQLRVSHYFDLRSNPLAHAELLTFAHDVVDVLNRIPSYCVSWLRRNSFAHRGFEDATFLTDDEWPEDCEFMLHGSLYVFVDTEAGDTIFAPDRIIGGRKAEANFKMEPIDLGSQQPVADSKVPDPNAQREQAVNARAQKPAAAAVGTAGGGLHVCRGSSVIGATLDTSAGGIFIGRGARIEPGVVVKGPAIIGAGSSILSGAYLRGPVIIGQEVCVRCEVKNAMFMDRASLTHPGYVGDSIIGYNASLGCQAVISNLGLLGSKSVIVSVGETAYDLGRRKIGGFIGDHSRIGSNSVIDPGTFVGPHVHVYSLSKLRSGFYGPREVIKSTCNLERAPLDMDKLSRRQQRR</sequence>
<gene>
    <name evidence="7" type="ORF">PPAR1163_LOCUS16811</name>
</gene>
<keyword evidence="6" id="KW-0812">Transmembrane</keyword>
<evidence type="ECO:0000313" key="7">
    <source>
        <dbReference type="EMBL" id="CAD9258439.1"/>
    </source>
</evidence>
<keyword evidence="4" id="KW-0012">Acyltransferase</keyword>
<dbReference type="InterPro" id="IPR050065">
    <property type="entry name" value="GlmU-like"/>
</dbReference>
<comment type="similarity">
    <text evidence="1">In the C-terminal section; belongs to the transferase hexapeptide repeat family.</text>
</comment>
<protein>
    <submittedName>
        <fullName evidence="7">Uncharacterized protein</fullName>
    </submittedName>
</protein>
<dbReference type="PANTHER" id="PTHR43584">
    <property type="entry name" value="NUCLEOTIDYL TRANSFERASE"/>
    <property type="match status" value="1"/>
</dbReference>
<evidence type="ECO:0000256" key="4">
    <source>
        <dbReference type="ARBA" id="ARBA00023315"/>
    </source>
</evidence>
<feature type="transmembrane region" description="Helical" evidence="6">
    <location>
        <begin position="6"/>
        <end position="23"/>
    </location>
</feature>
<evidence type="ECO:0000256" key="6">
    <source>
        <dbReference type="SAM" id="Phobius"/>
    </source>
</evidence>
<reference evidence="7" key="1">
    <citation type="submission" date="2021-01" db="EMBL/GenBank/DDBJ databases">
        <authorList>
            <person name="Corre E."/>
            <person name="Pelletier E."/>
            <person name="Niang G."/>
            <person name="Scheremetjew M."/>
            <person name="Finn R."/>
            <person name="Kale V."/>
            <person name="Holt S."/>
            <person name="Cochrane G."/>
            <person name="Meng A."/>
            <person name="Brown T."/>
            <person name="Cohen L."/>
        </authorList>
    </citation>
    <scope>NUCLEOTIDE SEQUENCE</scope>
    <source>
        <strain evidence="7">CCMP2877</strain>
    </source>
</reference>
<accession>A0A7S1U6B6</accession>
<dbReference type="InterPro" id="IPR011004">
    <property type="entry name" value="Trimer_LpxA-like_sf"/>
</dbReference>
<dbReference type="AlphaFoldDB" id="A0A7S1U6B6"/>
<comment type="similarity">
    <text evidence="2">In the N-terminal section; belongs to the N-acetylglucosamine-1-phosphate uridyltransferase family.</text>
</comment>
<evidence type="ECO:0000256" key="2">
    <source>
        <dbReference type="ARBA" id="ARBA00007947"/>
    </source>
</evidence>
<dbReference type="InterPro" id="IPR001451">
    <property type="entry name" value="Hexapep"/>
</dbReference>
<proteinExistence type="inferred from homology"/>
<feature type="compositionally biased region" description="Low complexity" evidence="5">
    <location>
        <begin position="31"/>
        <end position="45"/>
    </location>
</feature>
<dbReference type="GO" id="GO:0016779">
    <property type="term" value="F:nucleotidyltransferase activity"/>
    <property type="evidence" value="ECO:0007669"/>
    <property type="project" value="UniProtKB-ARBA"/>
</dbReference>
<dbReference type="GO" id="GO:0016746">
    <property type="term" value="F:acyltransferase activity"/>
    <property type="evidence" value="ECO:0007669"/>
    <property type="project" value="UniProtKB-KW"/>
</dbReference>
<keyword evidence="6" id="KW-1133">Transmembrane helix</keyword>
<evidence type="ECO:0000256" key="5">
    <source>
        <dbReference type="SAM" id="MobiDB-lite"/>
    </source>
</evidence>
<keyword evidence="6" id="KW-0472">Membrane</keyword>
<evidence type="ECO:0000256" key="1">
    <source>
        <dbReference type="ARBA" id="ARBA00007707"/>
    </source>
</evidence>
<dbReference type="Gene3D" id="2.160.10.10">
    <property type="entry name" value="Hexapeptide repeat proteins"/>
    <property type="match status" value="1"/>
</dbReference>
<dbReference type="SUPFAM" id="SSF51161">
    <property type="entry name" value="Trimeric LpxA-like enzymes"/>
    <property type="match status" value="1"/>
</dbReference>
<name>A0A7S1U6B6_9STRA</name>
<feature type="region of interest" description="Disordered" evidence="5">
    <location>
        <begin position="31"/>
        <end position="52"/>
    </location>
</feature>
<dbReference type="Pfam" id="PF00132">
    <property type="entry name" value="Hexapep"/>
    <property type="match status" value="1"/>
</dbReference>
<evidence type="ECO:0000256" key="3">
    <source>
        <dbReference type="ARBA" id="ARBA00022679"/>
    </source>
</evidence>
<dbReference type="PANTHER" id="PTHR43584:SF8">
    <property type="entry name" value="N-ACETYLMURAMATE ALPHA-1-PHOSPHATE URIDYLYLTRANSFERASE"/>
    <property type="match status" value="1"/>
</dbReference>
<organism evidence="7">
    <name type="scientific">Phaeomonas parva</name>
    <dbReference type="NCBI Taxonomy" id="124430"/>
    <lineage>
        <taxon>Eukaryota</taxon>
        <taxon>Sar</taxon>
        <taxon>Stramenopiles</taxon>
        <taxon>Ochrophyta</taxon>
        <taxon>Pinguiophyceae</taxon>
        <taxon>Pinguiochrysidales</taxon>
        <taxon>Pinguiochrysidaceae</taxon>
        <taxon>Phaeomonas</taxon>
    </lineage>
</organism>
<keyword evidence="3" id="KW-0808">Transferase</keyword>